<dbReference type="GeneID" id="106740622"/>
<evidence type="ECO:0000313" key="2">
    <source>
        <dbReference type="RefSeq" id="XP_014467328.1"/>
    </source>
</evidence>
<organism evidence="1 2">
    <name type="scientific">Dinoponera quadriceps</name>
    <name type="common">South American ant</name>
    <dbReference type="NCBI Taxonomy" id="609295"/>
    <lineage>
        <taxon>Eukaryota</taxon>
        <taxon>Metazoa</taxon>
        <taxon>Ecdysozoa</taxon>
        <taxon>Arthropoda</taxon>
        <taxon>Hexapoda</taxon>
        <taxon>Insecta</taxon>
        <taxon>Pterygota</taxon>
        <taxon>Neoptera</taxon>
        <taxon>Endopterygota</taxon>
        <taxon>Hymenoptera</taxon>
        <taxon>Apocrita</taxon>
        <taxon>Aculeata</taxon>
        <taxon>Formicoidea</taxon>
        <taxon>Formicidae</taxon>
        <taxon>Ponerinae</taxon>
        <taxon>Ponerini</taxon>
        <taxon>Dinoponera</taxon>
    </lineage>
</organism>
<evidence type="ECO:0000313" key="1">
    <source>
        <dbReference type="Proteomes" id="UP000515204"/>
    </source>
</evidence>
<keyword evidence="1" id="KW-1185">Reference proteome</keyword>
<proteinExistence type="predicted"/>
<dbReference type="AlphaFoldDB" id="A0A6P3WMK6"/>
<reference evidence="2" key="1">
    <citation type="submission" date="2025-08" db="UniProtKB">
        <authorList>
            <consortium name="RefSeq"/>
        </authorList>
    </citation>
    <scope>IDENTIFICATION</scope>
</reference>
<dbReference type="Proteomes" id="UP000515204">
    <property type="component" value="Unplaced"/>
</dbReference>
<accession>A0A6P3WMK6</accession>
<protein>
    <submittedName>
        <fullName evidence="2">Uncharacterized protein LOC106740622 isoform X2</fullName>
    </submittedName>
</protein>
<gene>
    <name evidence="2" type="primary">LOC106740622</name>
</gene>
<name>A0A6P3WMK6_DINQU</name>
<sequence>MEQKKRKETQKRRMGEEGKVDEKKPCRCVARCISRPETPIGEDSWMRILLIGAFCIAGGDTALQESKCILPCLKEPTENDRNKF</sequence>
<dbReference type="RefSeq" id="XP_014467328.1">
    <property type="nucleotide sequence ID" value="XM_014611842.1"/>
</dbReference>